<name>A0A4U8QIN3_9FIRM</name>
<proteinExistence type="predicted"/>
<dbReference type="RefSeq" id="WP_044293817.1">
    <property type="nucleotide sequence ID" value="NZ_CAUSDN010000255.1"/>
</dbReference>
<gene>
    <name evidence="3" type="ORF">DSM106044_01998</name>
</gene>
<accession>A0A4U8QIN3</accession>
<keyword evidence="1" id="KW-0472">Membrane</keyword>
<feature type="domain" description="DUF4179" evidence="2">
    <location>
        <begin position="41"/>
        <end position="126"/>
    </location>
</feature>
<organism evidence="3 4">
    <name type="scientific">Robinsoniella peoriensis</name>
    <dbReference type="NCBI Taxonomy" id="180332"/>
    <lineage>
        <taxon>Bacteria</taxon>
        <taxon>Bacillati</taxon>
        <taxon>Bacillota</taxon>
        <taxon>Clostridia</taxon>
        <taxon>Lachnospirales</taxon>
        <taxon>Lachnospiraceae</taxon>
        <taxon>Robinsoniella</taxon>
    </lineage>
</organism>
<dbReference type="EMBL" id="QGQD01000043">
    <property type="protein sequence ID" value="TLD01206.1"/>
    <property type="molecule type" value="Genomic_DNA"/>
</dbReference>
<evidence type="ECO:0000313" key="4">
    <source>
        <dbReference type="Proteomes" id="UP000306509"/>
    </source>
</evidence>
<dbReference type="Pfam" id="PF13786">
    <property type="entry name" value="DUF4179"/>
    <property type="match status" value="1"/>
</dbReference>
<sequence>MNKNIYELLNEVETDLNEYSDEHLTEIENKRIKKKVIHNMKKKNSGKKIVAAACVCLCAVGLAAGPLKGEVQAAMKYVSYTIANSLGIQKDLSPYESVLNQSVSDDGVTITLNSVILDENELVVSTSEVYDRELKENDMSTISGSIYINGRDVSTGASGGTALADPHTMQSVMHYDIEGLDTSGKLDFELVFSDREGGGNWEFAFEADGSKLSIDTFRRALDNSFELPDGTQVTLSEFTNNALGEKIYFTYNTDRCEYDMKLEGTDDLGNEISFYLSRAGSGRGRFNIDDLRPHIGENASSVTLTLYAVAFPKESGKMSNDFEQVGEPFTIELK</sequence>
<dbReference type="STRING" id="180332.GCA_000797495_04933"/>
<feature type="transmembrane region" description="Helical" evidence="1">
    <location>
        <begin position="49"/>
        <end position="67"/>
    </location>
</feature>
<comment type="caution">
    <text evidence="3">The sequence shown here is derived from an EMBL/GenBank/DDBJ whole genome shotgun (WGS) entry which is preliminary data.</text>
</comment>
<protein>
    <recommendedName>
        <fullName evidence="2">DUF4179 domain-containing protein</fullName>
    </recommendedName>
</protein>
<dbReference type="AlphaFoldDB" id="A0A4U8QIN3"/>
<keyword evidence="1" id="KW-1133">Transmembrane helix</keyword>
<evidence type="ECO:0000256" key="1">
    <source>
        <dbReference type="SAM" id="Phobius"/>
    </source>
</evidence>
<evidence type="ECO:0000313" key="3">
    <source>
        <dbReference type="EMBL" id="TLD01206.1"/>
    </source>
</evidence>
<keyword evidence="1" id="KW-0812">Transmembrane</keyword>
<keyword evidence="4" id="KW-1185">Reference proteome</keyword>
<dbReference type="Gene3D" id="2.60.40.1630">
    <property type="entry name" value="bacillus anthracis domain"/>
    <property type="match status" value="1"/>
</dbReference>
<evidence type="ECO:0000259" key="2">
    <source>
        <dbReference type="Pfam" id="PF13786"/>
    </source>
</evidence>
<dbReference type="InterPro" id="IPR025436">
    <property type="entry name" value="DUF4179"/>
</dbReference>
<reference evidence="3 4" key="1">
    <citation type="journal article" date="2019" name="Anaerobe">
        <title>Detection of Robinsoniella peoriensis in multiple bone samples of a trauma patient.</title>
        <authorList>
            <person name="Schrottner P."/>
            <person name="Hartwich K."/>
            <person name="Bunk B."/>
            <person name="Schober I."/>
            <person name="Helbig S."/>
            <person name="Rudolph W.W."/>
            <person name="Gunzer F."/>
        </authorList>
    </citation>
    <scope>NUCLEOTIDE SEQUENCE [LARGE SCALE GENOMIC DNA]</scope>
    <source>
        <strain evidence="3 4">DSM 106044</strain>
    </source>
</reference>
<dbReference type="Proteomes" id="UP000306509">
    <property type="component" value="Unassembled WGS sequence"/>
</dbReference>